<protein>
    <submittedName>
        <fullName evidence="2">Uncharacterized protein</fullName>
    </submittedName>
</protein>
<sequence length="370" mass="42342">MSKSMTEAMKHEICEVMRTKCDTSEFGVRDAITFFGCIPGVNTDVKDIKNKFHEQPPHVLAVLDRCNKANDAIQNDALQNVREYRKQGPRKGQGIEHPLSHKEVLVKESMEKTAEVVQSDRAGVCHTLAQFAFVNLMKECKLDGRAYDEVDPSLLPSIRIVAHNPSSDMTGKKLRAAGTHNFVIVGFDDDKELSYANLEESKDKILIVDPWFFALGNKGEEWGYGIYTWDEYPKGFLHNLSCTYDNQKPFTQDDLSDARELAEKQKADTFKMQKNDLHLMKQIQTLKNSLNTMKVKLSDLEIELSTLDQSYEDEWDLGEEQFSDQEINDKKASIGQEMASLKERIKETQTTLDRLPQQDVSEFRTQRQMS</sequence>
<gene>
    <name evidence="2" type="ORF">I5282_13570</name>
</gene>
<dbReference type="EMBL" id="JADWVN010000026">
    <property type="protein sequence ID" value="MBL7527592.1"/>
    <property type="molecule type" value="Genomic_DNA"/>
</dbReference>
<dbReference type="Proteomes" id="UP000809910">
    <property type="component" value="Unassembled WGS sequence"/>
</dbReference>
<accession>A0ABS1WE15</accession>
<keyword evidence="3" id="KW-1185">Reference proteome</keyword>
<evidence type="ECO:0000256" key="1">
    <source>
        <dbReference type="SAM" id="MobiDB-lite"/>
    </source>
</evidence>
<proteinExistence type="predicted"/>
<dbReference type="RefSeq" id="WP_203108999.1">
    <property type="nucleotide sequence ID" value="NZ_JADOBG010000010.1"/>
</dbReference>
<name>A0ABS1WE15_9GAMM</name>
<evidence type="ECO:0000313" key="3">
    <source>
        <dbReference type="Proteomes" id="UP000809910"/>
    </source>
</evidence>
<organism evidence="2 3">
    <name type="scientific">Legionella bononiensis</name>
    <dbReference type="NCBI Taxonomy" id="2793102"/>
    <lineage>
        <taxon>Bacteria</taxon>
        <taxon>Pseudomonadati</taxon>
        <taxon>Pseudomonadota</taxon>
        <taxon>Gammaproteobacteria</taxon>
        <taxon>Legionellales</taxon>
        <taxon>Legionellaceae</taxon>
        <taxon>Legionella</taxon>
    </lineage>
</organism>
<evidence type="ECO:0000313" key="2">
    <source>
        <dbReference type="EMBL" id="MBL7527592.1"/>
    </source>
</evidence>
<reference evidence="2 3" key="1">
    <citation type="submission" date="2020-12" db="EMBL/GenBank/DDBJ databases">
        <title>WGS of Legionella: environmental sample.</title>
        <authorList>
            <person name="Cristino S."/>
            <person name="Girolamini L."/>
            <person name="Salaris S."/>
            <person name="Pascale M.R."/>
            <person name="Mazzotta M."/>
            <person name="Orsini M."/>
            <person name="Grottola A."/>
        </authorList>
    </citation>
    <scope>NUCLEOTIDE SEQUENCE [LARGE SCALE GENOMIC DNA]</scope>
    <source>
        <strain evidence="2 3">30cs62</strain>
    </source>
</reference>
<comment type="caution">
    <text evidence="2">The sequence shown here is derived from an EMBL/GenBank/DDBJ whole genome shotgun (WGS) entry which is preliminary data.</text>
</comment>
<feature type="compositionally biased region" description="Basic and acidic residues" evidence="1">
    <location>
        <begin position="361"/>
        <end position="370"/>
    </location>
</feature>
<feature type="region of interest" description="Disordered" evidence="1">
    <location>
        <begin position="347"/>
        <end position="370"/>
    </location>
</feature>